<dbReference type="AlphaFoldDB" id="A0A9P6E0T0"/>
<evidence type="ECO:0000259" key="7">
    <source>
        <dbReference type="Pfam" id="PF04129"/>
    </source>
</evidence>
<dbReference type="GO" id="GO:0000938">
    <property type="term" value="C:GARP complex"/>
    <property type="evidence" value="ECO:0007669"/>
    <property type="project" value="TreeGrafter"/>
</dbReference>
<feature type="compositionally biased region" description="Basic and acidic residues" evidence="6">
    <location>
        <begin position="387"/>
        <end position="398"/>
    </location>
</feature>
<dbReference type="InterPro" id="IPR048319">
    <property type="entry name" value="Vps52_CC"/>
</dbReference>
<evidence type="ECO:0000313" key="10">
    <source>
        <dbReference type="Proteomes" id="UP000886523"/>
    </source>
</evidence>
<comment type="similarity">
    <text evidence="2">Belongs to the VPS52 family.</text>
</comment>
<evidence type="ECO:0000259" key="8">
    <source>
        <dbReference type="Pfam" id="PF20655"/>
    </source>
</evidence>
<sequence length="615" mass="68689">MSELVEHSNHDVDADFCENDISVEERSNEHRVKDLVELHEQVEASLESFLGTFQKDLSAVSGHISDLQARSKDFDARLRGRRKVSGPLTSLLANITIPPQLALTLLDTPVSDAWIPAVNQLETLLISIPAYSKGKSEGNNPSSIQVKVRAAKDLEGVAEGLRIVVYSNQNPNPLLSLLQPIRTSLTTNLQILQSSLFLNKYLPLYRFLQRNAAAAAEEIKVGYISCAKQYYETGMRRYTRSLGWIRVRTTEVPTLITASPSPVNGQEPSEFKLNSERLAQGKVDGPGVILAYMADDKTYIAPSETIFRSALLVVLDNGSAEYSFIRQFFKQEPFRTPQTSVDQPISLGIGEDARRVPMGSEVDFTQPPPPKSARRQSDVFSQAQARDPAKNGHHSASDDEKTFEAIWKQIFDPVLPYVQTLITSIITPSPPLIPLLTMIRLSDAVLDESARRGSTPLEPFLLGLRFQLWPLFQKQMSENVESLKKLADGGQSGAFGGMFGTGKAVVKDEDVHSVATRYAVLFCSVIALSEEEEEIMLFTSLQRLRQELNKLMIAQAKKMKDATQHAVFMSTMCERLLRMISAGERLNTHPKAQAEVAFWREREEEARRRIASTRR</sequence>
<evidence type="ECO:0000256" key="5">
    <source>
        <dbReference type="ARBA" id="ARBA00023034"/>
    </source>
</evidence>
<evidence type="ECO:0000256" key="4">
    <source>
        <dbReference type="ARBA" id="ARBA00022927"/>
    </source>
</evidence>
<dbReference type="InterPro" id="IPR048361">
    <property type="entry name" value="Vps52_C"/>
</dbReference>
<evidence type="ECO:0000313" key="9">
    <source>
        <dbReference type="EMBL" id="KAF9518469.1"/>
    </source>
</evidence>
<evidence type="ECO:0000256" key="6">
    <source>
        <dbReference type="SAM" id="MobiDB-lite"/>
    </source>
</evidence>
<feature type="domain" description="Vps52 C-terminal" evidence="8">
    <location>
        <begin position="402"/>
        <end position="573"/>
    </location>
</feature>
<dbReference type="Pfam" id="PF20655">
    <property type="entry name" value="Vps52_C"/>
    <property type="match status" value="1"/>
</dbReference>
<dbReference type="OrthoDB" id="19482at2759"/>
<dbReference type="Pfam" id="PF04129">
    <property type="entry name" value="Vps52_CC"/>
    <property type="match status" value="1"/>
</dbReference>
<reference evidence="9" key="1">
    <citation type="journal article" date="2020" name="Nat. Commun.">
        <title>Large-scale genome sequencing of mycorrhizal fungi provides insights into the early evolution of symbiotic traits.</title>
        <authorList>
            <person name="Miyauchi S."/>
            <person name="Kiss E."/>
            <person name="Kuo A."/>
            <person name="Drula E."/>
            <person name="Kohler A."/>
            <person name="Sanchez-Garcia M."/>
            <person name="Morin E."/>
            <person name="Andreopoulos B."/>
            <person name="Barry K.W."/>
            <person name="Bonito G."/>
            <person name="Buee M."/>
            <person name="Carver A."/>
            <person name="Chen C."/>
            <person name="Cichocki N."/>
            <person name="Clum A."/>
            <person name="Culley D."/>
            <person name="Crous P.W."/>
            <person name="Fauchery L."/>
            <person name="Girlanda M."/>
            <person name="Hayes R.D."/>
            <person name="Keri Z."/>
            <person name="LaButti K."/>
            <person name="Lipzen A."/>
            <person name="Lombard V."/>
            <person name="Magnuson J."/>
            <person name="Maillard F."/>
            <person name="Murat C."/>
            <person name="Nolan M."/>
            <person name="Ohm R.A."/>
            <person name="Pangilinan J."/>
            <person name="Pereira M.F."/>
            <person name="Perotto S."/>
            <person name="Peter M."/>
            <person name="Pfister S."/>
            <person name="Riley R."/>
            <person name="Sitrit Y."/>
            <person name="Stielow J.B."/>
            <person name="Szollosi G."/>
            <person name="Zifcakova L."/>
            <person name="Stursova M."/>
            <person name="Spatafora J.W."/>
            <person name="Tedersoo L."/>
            <person name="Vaario L.M."/>
            <person name="Yamada A."/>
            <person name="Yan M."/>
            <person name="Wang P."/>
            <person name="Xu J."/>
            <person name="Bruns T."/>
            <person name="Baldrian P."/>
            <person name="Vilgalys R."/>
            <person name="Dunand C."/>
            <person name="Henrissat B."/>
            <person name="Grigoriev I.V."/>
            <person name="Hibbett D."/>
            <person name="Nagy L.G."/>
            <person name="Martin F.M."/>
        </authorList>
    </citation>
    <scope>NUCLEOTIDE SEQUENCE</scope>
    <source>
        <strain evidence="9">UP504</strain>
    </source>
</reference>
<evidence type="ECO:0000256" key="3">
    <source>
        <dbReference type="ARBA" id="ARBA00022448"/>
    </source>
</evidence>
<dbReference type="InterPro" id="IPR007258">
    <property type="entry name" value="Vps52"/>
</dbReference>
<organism evidence="9 10">
    <name type="scientific">Hydnum rufescens UP504</name>
    <dbReference type="NCBI Taxonomy" id="1448309"/>
    <lineage>
        <taxon>Eukaryota</taxon>
        <taxon>Fungi</taxon>
        <taxon>Dikarya</taxon>
        <taxon>Basidiomycota</taxon>
        <taxon>Agaricomycotina</taxon>
        <taxon>Agaricomycetes</taxon>
        <taxon>Cantharellales</taxon>
        <taxon>Hydnaceae</taxon>
        <taxon>Hydnum</taxon>
    </lineage>
</organism>
<keyword evidence="3" id="KW-0813">Transport</keyword>
<feature type="domain" description="Vps52 coiled-coil" evidence="7">
    <location>
        <begin position="27"/>
        <end position="207"/>
    </location>
</feature>
<dbReference type="GO" id="GO:0019905">
    <property type="term" value="F:syntaxin binding"/>
    <property type="evidence" value="ECO:0007669"/>
    <property type="project" value="TreeGrafter"/>
</dbReference>
<dbReference type="GO" id="GO:0006896">
    <property type="term" value="P:Golgi to vacuole transport"/>
    <property type="evidence" value="ECO:0007669"/>
    <property type="project" value="TreeGrafter"/>
</dbReference>
<comment type="caution">
    <text evidence="9">The sequence shown here is derived from an EMBL/GenBank/DDBJ whole genome shotgun (WGS) entry which is preliminary data.</text>
</comment>
<dbReference type="GO" id="GO:0005829">
    <property type="term" value="C:cytosol"/>
    <property type="evidence" value="ECO:0007669"/>
    <property type="project" value="GOC"/>
</dbReference>
<accession>A0A9P6E0T0</accession>
<evidence type="ECO:0000256" key="2">
    <source>
        <dbReference type="ARBA" id="ARBA00008180"/>
    </source>
</evidence>
<protein>
    <recommendedName>
        <fullName evidence="11">Vacuolar sorting protein</fullName>
    </recommendedName>
</protein>
<dbReference type="GO" id="GO:0032456">
    <property type="term" value="P:endocytic recycling"/>
    <property type="evidence" value="ECO:0007669"/>
    <property type="project" value="TreeGrafter"/>
</dbReference>
<dbReference type="PANTHER" id="PTHR14190">
    <property type="entry name" value="SUPPRESSOR OF ACTIN MUTATIONS 2/VACUOLAR PROTEIN SORTING 52"/>
    <property type="match status" value="1"/>
</dbReference>
<dbReference type="PANTHER" id="PTHR14190:SF7">
    <property type="entry name" value="VACUOLAR PROTEIN SORTING-ASSOCIATED PROTEIN 52 HOMOLOG"/>
    <property type="match status" value="1"/>
</dbReference>
<comment type="subcellular location">
    <subcellularLocation>
        <location evidence="1">Golgi apparatus</location>
        <location evidence="1">trans-Golgi network</location>
    </subcellularLocation>
</comment>
<keyword evidence="4" id="KW-0653">Protein transport</keyword>
<feature type="region of interest" description="Disordered" evidence="6">
    <location>
        <begin position="359"/>
        <end position="398"/>
    </location>
</feature>
<keyword evidence="5" id="KW-0333">Golgi apparatus</keyword>
<keyword evidence="10" id="KW-1185">Reference proteome</keyword>
<gene>
    <name evidence="9" type="ORF">BS47DRAFT_1421010</name>
</gene>
<evidence type="ECO:0008006" key="11">
    <source>
        <dbReference type="Google" id="ProtNLM"/>
    </source>
</evidence>
<evidence type="ECO:0000256" key="1">
    <source>
        <dbReference type="ARBA" id="ARBA00004601"/>
    </source>
</evidence>
<proteinExistence type="inferred from homology"/>
<name>A0A9P6E0T0_9AGAM</name>
<dbReference type="EMBL" id="MU128925">
    <property type="protein sequence ID" value="KAF9518469.1"/>
    <property type="molecule type" value="Genomic_DNA"/>
</dbReference>
<dbReference type="Proteomes" id="UP000886523">
    <property type="component" value="Unassembled WGS sequence"/>
</dbReference>
<dbReference type="GO" id="GO:0042147">
    <property type="term" value="P:retrograde transport, endosome to Golgi"/>
    <property type="evidence" value="ECO:0007669"/>
    <property type="project" value="TreeGrafter"/>
</dbReference>
<dbReference type="GO" id="GO:0015031">
    <property type="term" value="P:protein transport"/>
    <property type="evidence" value="ECO:0007669"/>
    <property type="project" value="UniProtKB-KW"/>
</dbReference>